<keyword evidence="1" id="KW-0732">Signal</keyword>
<name>A0A165KME0_EXIGL</name>
<evidence type="ECO:0000256" key="1">
    <source>
        <dbReference type="SAM" id="SignalP"/>
    </source>
</evidence>
<gene>
    <name evidence="2" type="ORF">EXIGLDRAFT_421162</name>
</gene>
<accession>A0A165KME0</accession>
<organism evidence="2 3">
    <name type="scientific">Exidia glandulosa HHB12029</name>
    <dbReference type="NCBI Taxonomy" id="1314781"/>
    <lineage>
        <taxon>Eukaryota</taxon>
        <taxon>Fungi</taxon>
        <taxon>Dikarya</taxon>
        <taxon>Basidiomycota</taxon>
        <taxon>Agaricomycotina</taxon>
        <taxon>Agaricomycetes</taxon>
        <taxon>Auriculariales</taxon>
        <taxon>Exidiaceae</taxon>
        <taxon>Exidia</taxon>
    </lineage>
</organism>
<keyword evidence="3" id="KW-1185">Reference proteome</keyword>
<evidence type="ECO:0000313" key="3">
    <source>
        <dbReference type="Proteomes" id="UP000077266"/>
    </source>
</evidence>
<reference evidence="2 3" key="1">
    <citation type="journal article" date="2016" name="Mol. Biol. Evol.">
        <title>Comparative Genomics of Early-Diverging Mushroom-Forming Fungi Provides Insights into the Origins of Lignocellulose Decay Capabilities.</title>
        <authorList>
            <person name="Nagy L.G."/>
            <person name="Riley R."/>
            <person name="Tritt A."/>
            <person name="Adam C."/>
            <person name="Daum C."/>
            <person name="Floudas D."/>
            <person name="Sun H."/>
            <person name="Yadav J.S."/>
            <person name="Pangilinan J."/>
            <person name="Larsson K.H."/>
            <person name="Matsuura K."/>
            <person name="Barry K."/>
            <person name="Labutti K."/>
            <person name="Kuo R."/>
            <person name="Ohm R.A."/>
            <person name="Bhattacharya S.S."/>
            <person name="Shirouzu T."/>
            <person name="Yoshinaga Y."/>
            <person name="Martin F.M."/>
            <person name="Grigoriev I.V."/>
            <person name="Hibbett D.S."/>
        </authorList>
    </citation>
    <scope>NUCLEOTIDE SEQUENCE [LARGE SCALE GENOMIC DNA]</scope>
    <source>
        <strain evidence="2 3">HHB12029</strain>
    </source>
</reference>
<evidence type="ECO:0000313" key="2">
    <source>
        <dbReference type="EMBL" id="KZV96572.1"/>
    </source>
</evidence>
<protein>
    <recommendedName>
        <fullName evidence="4">Secreted protein</fullName>
    </recommendedName>
</protein>
<feature type="chain" id="PRO_5007860953" description="Secreted protein" evidence="1">
    <location>
        <begin position="38"/>
        <end position="117"/>
    </location>
</feature>
<evidence type="ECO:0008006" key="4">
    <source>
        <dbReference type="Google" id="ProtNLM"/>
    </source>
</evidence>
<dbReference type="Proteomes" id="UP000077266">
    <property type="component" value="Unassembled WGS sequence"/>
</dbReference>
<dbReference type="InParanoid" id="A0A165KME0"/>
<dbReference type="EMBL" id="KV425941">
    <property type="protein sequence ID" value="KZV96572.1"/>
    <property type="molecule type" value="Genomic_DNA"/>
</dbReference>
<feature type="signal peptide" evidence="1">
    <location>
        <begin position="1"/>
        <end position="37"/>
    </location>
</feature>
<proteinExistence type="predicted"/>
<dbReference type="AlphaFoldDB" id="A0A165KME0"/>
<sequence>MERATTRRDRWLAKFVIRTIVTLTVVAPCLQPGGSCAMNLVDLELRYLTATYVCARHSCACIPLQRLTTGLEARCPRQSESTGVRVAALRHTKVATHATRSSCFAKPRLRLSFLESP</sequence>